<proteinExistence type="predicted"/>
<dbReference type="Proteomes" id="UP000231279">
    <property type="component" value="Unassembled WGS sequence"/>
</dbReference>
<keyword evidence="1" id="KW-1133">Transmembrane helix</keyword>
<keyword evidence="3" id="KW-1185">Reference proteome</keyword>
<evidence type="ECO:0000313" key="2">
    <source>
        <dbReference type="EMBL" id="PIN11629.1"/>
    </source>
</evidence>
<accession>A0A2G9H282</accession>
<gene>
    <name evidence="2" type="ORF">CDL12_15768</name>
</gene>
<reference evidence="3" key="1">
    <citation type="journal article" date="2018" name="Gigascience">
        <title>Genome assembly of the Pink Ipe (Handroanthus impetiginosus, Bignoniaceae), a highly valued, ecologically keystone Neotropical timber forest tree.</title>
        <authorList>
            <person name="Silva-Junior O.B."/>
            <person name="Grattapaglia D."/>
            <person name="Novaes E."/>
            <person name="Collevatti R.G."/>
        </authorList>
    </citation>
    <scope>NUCLEOTIDE SEQUENCE [LARGE SCALE GENOMIC DNA]</scope>
    <source>
        <strain evidence="3">cv. UFG-1</strain>
    </source>
</reference>
<sequence>MQQRCSQLNWSLTATECVDLFFSLTILVFVLLAKTRLVLEMFNIYVHNINVYIL</sequence>
<feature type="transmembrane region" description="Helical" evidence="1">
    <location>
        <begin position="20"/>
        <end position="39"/>
    </location>
</feature>
<evidence type="ECO:0000256" key="1">
    <source>
        <dbReference type="SAM" id="Phobius"/>
    </source>
</evidence>
<dbReference type="EMBL" id="NKXS01002905">
    <property type="protein sequence ID" value="PIN11629.1"/>
    <property type="molecule type" value="Genomic_DNA"/>
</dbReference>
<comment type="caution">
    <text evidence="2">The sequence shown here is derived from an EMBL/GenBank/DDBJ whole genome shotgun (WGS) entry which is preliminary data.</text>
</comment>
<protein>
    <submittedName>
        <fullName evidence="2">Uncharacterized protein</fullName>
    </submittedName>
</protein>
<organism evidence="2 3">
    <name type="scientific">Handroanthus impetiginosus</name>
    <dbReference type="NCBI Taxonomy" id="429701"/>
    <lineage>
        <taxon>Eukaryota</taxon>
        <taxon>Viridiplantae</taxon>
        <taxon>Streptophyta</taxon>
        <taxon>Embryophyta</taxon>
        <taxon>Tracheophyta</taxon>
        <taxon>Spermatophyta</taxon>
        <taxon>Magnoliopsida</taxon>
        <taxon>eudicotyledons</taxon>
        <taxon>Gunneridae</taxon>
        <taxon>Pentapetalae</taxon>
        <taxon>asterids</taxon>
        <taxon>lamiids</taxon>
        <taxon>Lamiales</taxon>
        <taxon>Bignoniaceae</taxon>
        <taxon>Crescentiina</taxon>
        <taxon>Tabebuia alliance</taxon>
        <taxon>Handroanthus</taxon>
    </lineage>
</organism>
<keyword evidence="1" id="KW-0472">Membrane</keyword>
<evidence type="ECO:0000313" key="3">
    <source>
        <dbReference type="Proteomes" id="UP000231279"/>
    </source>
</evidence>
<name>A0A2G9H282_9LAMI</name>
<dbReference type="AlphaFoldDB" id="A0A2G9H282"/>
<keyword evidence="1" id="KW-0812">Transmembrane</keyword>